<keyword evidence="1" id="KW-1133">Transmembrane helix</keyword>
<organism evidence="3 4">
    <name type="scientific">Ornithinibacillus halophilus</name>
    <dbReference type="NCBI Taxonomy" id="930117"/>
    <lineage>
        <taxon>Bacteria</taxon>
        <taxon>Bacillati</taxon>
        <taxon>Bacillota</taxon>
        <taxon>Bacilli</taxon>
        <taxon>Bacillales</taxon>
        <taxon>Bacillaceae</taxon>
        <taxon>Ornithinibacillus</taxon>
    </lineage>
</organism>
<dbReference type="Proteomes" id="UP000183988">
    <property type="component" value="Unassembled WGS sequence"/>
</dbReference>
<evidence type="ECO:0000313" key="3">
    <source>
        <dbReference type="EMBL" id="SHF86973.1"/>
    </source>
</evidence>
<dbReference type="InterPro" id="IPR024425">
    <property type="entry name" value="LiaF-like_C"/>
</dbReference>
<accession>A0A1M5F603</accession>
<protein>
    <submittedName>
        <fullName evidence="3">Lia operon protein LiaF</fullName>
    </submittedName>
</protein>
<keyword evidence="4" id="KW-1185">Reference proteome</keyword>
<feature type="transmembrane region" description="Helical" evidence="1">
    <location>
        <begin position="12"/>
        <end position="45"/>
    </location>
</feature>
<proteinExistence type="predicted"/>
<reference evidence="3 4" key="1">
    <citation type="submission" date="2016-11" db="EMBL/GenBank/DDBJ databases">
        <authorList>
            <person name="Jaros S."/>
            <person name="Januszkiewicz K."/>
            <person name="Wedrychowicz H."/>
        </authorList>
    </citation>
    <scope>NUCLEOTIDE SEQUENCE [LARGE SCALE GENOMIC DNA]</scope>
    <source>
        <strain evidence="3 4">IBRC-M 10683</strain>
    </source>
</reference>
<feature type="domain" description="Cell wall-active antibiotics response LiaF-like C-terminal" evidence="2">
    <location>
        <begin position="128"/>
        <end position="240"/>
    </location>
</feature>
<evidence type="ECO:0000313" key="4">
    <source>
        <dbReference type="Proteomes" id="UP000183988"/>
    </source>
</evidence>
<name>A0A1M5F603_9BACI</name>
<dbReference type="InterPro" id="IPR016975">
    <property type="entry name" value="Cell_wall_LiaF"/>
</dbReference>
<dbReference type="InterPro" id="IPR047793">
    <property type="entry name" value="LiaF_C"/>
</dbReference>
<dbReference type="RefSeq" id="WP_072888793.1">
    <property type="nucleotide sequence ID" value="NZ_FQVW01000007.1"/>
</dbReference>
<keyword evidence="1" id="KW-0812">Transmembrane</keyword>
<gene>
    <name evidence="3" type="ORF">SAMN05216225_100769</name>
</gene>
<dbReference type="AlphaFoldDB" id="A0A1M5F603"/>
<evidence type="ECO:0000256" key="1">
    <source>
        <dbReference type="SAM" id="Phobius"/>
    </source>
</evidence>
<keyword evidence="1" id="KW-0472">Membrane</keyword>
<dbReference type="GO" id="GO:0016020">
    <property type="term" value="C:membrane"/>
    <property type="evidence" value="ECO:0007669"/>
    <property type="project" value="InterPro"/>
</dbReference>
<dbReference type="STRING" id="930117.SAMN05216225_100769"/>
<evidence type="ECO:0000259" key="2">
    <source>
        <dbReference type="Pfam" id="PF09922"/>
    </source>
</evidence>
<dbReference type="EMBL" id="FQVW01000007">
    <property type="protein sequence ID" value="SHF86973.1"/>
    <property type="molecule type" value="Genomic_DNA"/>
</dbReference>
<dbReference type="PIRSF" id="PIRSF031509">
    <property type="entry name" value="Cell_wall_LiaF/YvqF"/>
    <property type="match status" value="1"/>
</dbReference>
<dbReference type="OrthoDB" id="2351415at2"/>
<feature type="transmembrane region" description="Helical" evidence="1">
    <location>
        <begin position="57"/>
        <end position="89"/>
    </location>
</feature>
<dbReference type="NCBIfam" id="NF040535">
    <property type="entry name" value="LiaF_C_term"/>
    <property type="match status" value="1"/>
</dbReference>
<sequence>MFHRLSTDHFNWILIIGVILFIIEVAFFHGGMIYSALISGILIYVGWKNFFTLWGKILFWIGVVSGLLSIFNMLAVRFLIVVAIVLFVLNYLKSKQEDETIIPNLPNHQEVIVDSIIKVEPLFDHTLFGEQQTEETAYQWRDINIHALYGDRTIDLSNTVLPNDTSVISIRQGIGNITIYVPYELDVSIHHSSVFGRAHILGKHHWKLMNQSLFYQTEGYDHAVQRVKIITSVFSGDIEVKRI</sequence>
<dbReference type="Pfam" id="PF09922">
    <property type="entry name" value="LiaF-like_C"/>
    <property type="match status" value="1"/>
</dbReference>